<evidence type="ECO:0000256" key="11">
    <source>
        <dbReference type="ARBA" id="ARBA00023304"/>
    </source>
</evidence>
<evidence type="ECO:0000256" key="4">
    <source>
        <dbReference type="ARBA" id="ARBA00004931"/>
    </source>
</evidence>
<dbReference type="EMBL" id="CP093360">
    <property type="protein sequence ID" value="UQS86037.1"/>
    <property type="molecule type" value="Genomic_DNA"/>
</dbReference>
<comment type="function">
    <text evidence="2 17">Acts on leucine, isoleucine and valine.</text>
</comment>
<dbReference type="Gene3D" id="3.30.470.10">
    <property type="match status" value="1"/>
</dbReference>
<keyword evidence="18" id="KW-0614">Plasmid</keyword>
<evidence type="ECO:0000256" key="15">
    <source>
        <dbReference type="RuleBase" id="RU004106"/>
    </source>
</evidence>
<keyword evidence="10 16" id="KW-0663">Pyridoxal phosphate</keyword>
<dbReference type="InterPro" id="IPR043131">
    <property type="entry name" value="BCAT-like_N"/>
</dbReference>
<evidence type="ECO:0000256" key="14">
    <source>
        <dbReference type="ARBA" id="ARBA00049229"/>
    </source>
</evidence>
<keyword evidence="9 17" id="KW-0808">Transferase</keyword>
<evidence type="ECO:0000313" key="18">
    <source>
        <dbReference type="EMBL" id="UQS86037.1"/>
    </source>
</evidence>
<evidence type="ECO:0000256" key="3">
    <source>
        <dbReference type="ARBA" id="ARBA00004824"/>
    </source>
</evidence>
<dbReference type="SUPFAM" id="SSF56752">
    <property type="entry name" value="D-aminoacid aminotransferase-like PLP-dependent enzymes"/>
    <property type="match status" value="1"/>
</dbReference>
<evidence type="ECO:0000256" key="17">
    <source>
        <dbReference type="RuleBase" id="RU364094"/>
    </source>
</evidence>
<reference evidence="18" key="1">
    <citation type="journal article" date="2022" name="Int. J. Syst. Evol. Microbiol.">
        <title>Apilactobacillus apisilvae sp. nov., Nicolia spurrieriana gen. nov. sp. nov., Bombilactobacillus folatiphilus sp. nov. and Bombilactobacillus thymidiniphilus sp. nov., four new lactic acid bacterial isolates from stingless bees Tetragonula carbonaria and Austroplebeia australis.</title>
        <authorList>
            <person name="Oliphant S.A."/>
            <person name="Watson-Haigh N.S."/>
            <person name="Sumby K.M."/>
            <person name="Gardner J."/>
            <person name="Groom S."/>
            <person name="Jiranek V."/>
        </authorList>
    </citation>
    <scope>NUCLEOTIDE SEQUENCE</scope>
    <source>
        <strain evidence="18">SGEP1_A5</strain>
    </source>
</reference>
<dbReference type="InterPro" id="IPR005785">
    <property type="entry name" value="B_amino_transI"/>
</dbReference>
<evidence type="ECO:0000256" key="9">
    <source>
        <dbReference type="ARBA" id="ARBA00022679"/>
    </source>
</evidence>
<comment type="catalytic activity">
    <reaction evidence="12 17">
        <text>L-valine + 2-oxoglutarate = 3-methyl-2-oxobutanoate + L-glutamate</text>
        <dbReference type="Rhea" id="RHEA:24813"/>
        <dbReference type="ChEBI" id="CHEBI:11851"/>
        <dbReference type="ChEBI" id="CHEBI:16810"/>
        <dbReference type="ChEBI" id="CHEBI:29985"/>
        <dbReference type="ChEBI" id="CHEBI:57762"/>
        <dbReference type="EC" id="2.6.1.42"/>
    </reaction>
</comment>
<dbReference type="GO" id="GO:0008652">
    <property type="term" value="P:amino acid biosynthetic process"/>
    <property type="evidence" value="ECO:0007669"/>
    <property type="project" value="UniProtKB-KW"/>
</dbReference>
<keyword evidence="8 17" id="KW-0028">Amino-acid biosynthesis</keyword>
<evidence type="ECO:0000256" key="5">
    <source>
        <dbReference type="ARBA" id="ARBA00005072"/>
    </source>
</evidence>
<evidence type="ECO:0000256" key="10">
    <source>
        <dbReference type="ARBA" id="ARBA00022898"/>
    </source>
</evidence>
<dbReference type="KEGG" id="lbe:MOO44_01575"/>
<dbReference type="CDD" id="cd00449">
    <property type="entry name" value="PLPDE_IV"/>
    <property type="match status" value="1"/>
</dbReference>
<comment type="pathway">
    <text evidence="5 17">Amino-acid biosynthesis; L-leucine biosynthesis; L-leucine from 3-methyl-2-oxobutanoate: step 4/4.</text>
</comment>
<geneLocation type="plasmid" evidence="18 19">
    <name>p1unnamed</name>
</geneLocation>
<dbReference type="PROSITE" id="PS00770">
    <property type="entry name" value="AA_TRANSFER_CLASS_4"/>
    <property type="match status" value="1"/>
</dbReference>
<proteinExistence type="inferred from homology"/>
<name>A0A976RQH0_9LACO</name>
<evidence type="ECO:0000256" key="2">
    <source>
        <dbReference type="ARBA" id="ARBA00003109"/>
    </source>
</evidence>
<dbReference type="GO" id="GO:0009082">
    <property type="term" value="P:branched-chain amino acid biosynthetic process"/>
    <property type="evidence" value="ECO:0007669"/>
    <property type="project" value="UniProtKB-KW"/>
</dbReference>
<comment type="catalytic activity">
    <reaction evidence="13 17">
        <text>L-isoleucine + 2-oxoglutarate = (S)-3-methyl-2-oxopentanoate + L-glutamate</text>
        <dbReference type="Rhea" id="RHEA:24801"/>
        <dbReference type="ChEBI" id="CHEBI:16810"/>
        <dbReference type="ChEBI" id="CHEBI:29985"/>
        <dbReference type="ChEBI" id="CHEBI:35146"/>
        <dbReference type="ChEBI" id="CHEBI:58045"/>
        <dbReference type="EC" id="2.6.1.42"/>
    </reaction>
</comment>
<keyword evidence="11 17" id="KW-0100">Branched-chain amino acid biosynthesis</keyword>
<evidence type="ECO:0000256" key="1">
    <source>
        <dbReference type="ARBA" id="ARBA00001933"/>
    </source>
</evidence>
<evidence type="ECO:0000256" key="7">
    <source>
        <dbReference type="ARBA" id="ARBA00022576"/>
    </source>
</evidence>
<evidence type="ECO:0000256" key="16">
    <source>
        <dbReference type="RuleBase" id="RU004516"/>
    </source>
</evidence>
<dbReference type="InterPro" id="IPR043132">
    <property type="entry name" value="BCAT-like_C"/>
</dbReference>
<keyword evidence="19" id="KW-1185">Reference proteome</keyword>
<dbReference type="InterPro" id="IPR050571">
    <property type="entry name" value="Class-IV_PLP-Dep_Aminotrnsfr"/>
</dbReference>
<dbReference type="InterPro" id="IPR001544">
    <property type="entry name" value="Aminotrans_IV"/>
</dbReference>
<dbReference type="NCBIfam" id="TIGR01122">
    <property type="entry name" value="ilvE_I"/>
    <property type="match status" value="1"/>
</dbReference>
<accession>A0A976RQH0</accession>
<dbReference type="GO" id="GO:0004084">
    <property type="term" value="F:branched-chain-amino-acid transaminase activity"/>
    <property type="evidence" value="ECO:0007669"/>
    <property type="project" value="UniProtKB-EC"/>
</dbReference>
<dbReference type="AlphaFoldDB" id="A0A976RQH0"/>
<dbReference type="Pfam" id="PF01063">
    <property type="entry name" value="Aminotran_4"/>
    <property type="match status" value="1"/>
</dbReference>
<organism evidence="18 19">
    <name type="scientific">Nicoliella spurrieriana</name>
    <dbReference type="NCBI Taxonomy" id="2925830"/>
    <lineage>
        <taxon>Bacteria</taxon>
        <taxon>Bacillati</taxon>
        <taxon>Bacillota</taxon>
        <taxon>Bacilli</taxon>
        <taxon>Lactobacillales</taxon>
        <taxon>Lactobacillaceae</taxon>
        <taxon>Nicoliella</taxon>
    </lineage>
</organism>
<dbReference type="NCBIfam" id="NF005146">
    <property type="entry name" value="PRK06606.1"/>
    <property type="match status" value="1"/>
</dbReference>
<dbReference type="RefSeq" id="WP_260115845.1">
    <property type="nucleotide sequence ID" value="NZ_CP093360.1"/>
</dbReference>
<protein>
    <recommendedName>
        <fullName evidence="17">Branched-chain-amino-acid aminotransferase</fullName>
        <shortName evidence="17">BCAT</shortName>
        <ecNumber evidence="17">2.6.1.42</ecNumber>
    </recommendedName>
</protein>
<gene>
    <name evidence="17" type="primary">ilvE</name>
    <name evidence="18" type="ORF">MOO44_01575</name>
</gene>
<dbReference type="EC" id="2.6.1.42" evidence="17"/>
<comment type="similarity">
    <text evidence="6 15">Belongs to the class-IV pyridoxal-phosphate-dependent aminotransferase family.</text>
</comment>
<dbReference type="PANTHER" id="PTHR42743:SF4">
    <property type="entry name" value="BRANCHED-CHAIN-AMINO-ACID AMINOTRANSFERASE-RELATED"/>
    <property type="match status" value="1"/>
</dbReference>
<evidence type="ECO:0000256" key="8">
    <source>
        <dbReference type="ARBA" id="ARBA00022605"/>
    </source>
</evidence>
<evidence type="ECO:0000313" key="19">
    <source>
        <dbReference type="Proteomes" id="UP000831181"/>
    </source>
</evidence>
<evidence type="ECO:0000256" key="12">
    <source>
        <dbReference type="ARBA" id="ARBA00048212"/>
    </source>
</evidence>
<keyword evidence="7 17" id="KW-0032">Aminotransferase</keyword>
<dbReference type="FunFam" id="3.20.10.10:FF:000002">
    <property type="entry name" value="D-alanine aminotransferase"/>
    <property type="match status" value="1"/>
</dbReference>
<dbReference type="Gene3D" id="3.20.10.10">
    <property type="entry name" value="D-amino Acid Aminotransferase, subunit A, domain 2"/>
    <property type="match status" value="1"/>
</dbReference>
<comment type="pathway">
    <text evidence="3 17">Amino-acid biosynthesis; L-isoleucine biosynthesis; L-isoleucine from 2-oxobutanoate: step 4/4.</text>
</comment>
<dbReference type="PANTHER" id="PTHR42743">
    <property type="entry name" value="AMINO-ACID AMINOTRANSFERASE"/>
    <property type="match status" value="1"/>
</dbReference>
<dbReference type="InterPro" id="IPR036038">
    <property type="entry name" value="Aminotransferase-like"/>
</dbReference>
<comment type="pathway">
    <text evidence="4 17">Amino-acid biosynthesis; L-valine biosynthesis; L-valine from pyruvate: step 4/4.</text>
</comment>
<evidence type="ECO:0000256" key="13">
    <source>
        <dbReference type="ARBA" id="ARBA00048798"/>
    </source>
</evidence>
<evidence type="ECO:0000256" key="6">
    <source>
        <dbReference type="ARBA" id="ARBA00009320"/>
    </source>
</evidence>
<sequence>MDNNESYVFDNGEFKLEHEVKVGVRSKALNYGLGVFEGFRAYWNEDEQQLYGFRLKDHFKRLKECTKITNLNFPYSVDQMIDFTKQLLVKNNLKQTTYVRPLVLNDSNDITPNLKDPVVRVIMYVQPMKKRVMKDELTAGFSSWERLNDNMLPPHSKTTGAYMNSALAFLEAGNHGYDEALFLTNNGHVSEGTRENIFMLKHGKLVTPPTSDNILEGITRETVMQLVSNEFEIPVEERSISRTELYGADEVFVSGTAMEVTSLVEVDNRVIADGHEGKLVKSLKELFFSVTTGKNSKYKDYCTPVYNK</sequence>
<dbReference type="Proteomes" id="UP000831181">
    <property type="component" value="Plasmid p1unnamed"/>
</dbReference>
<comment type="catalytic activity">
    <reaction evidence="14 17">
        <text>L-leucine + 2-oxoglutarate = 4-methyl-2-oxopentanoate + L-glutamate</text>
        <dbReference type="Rhea" id="RHEA:18321"/>
        <dbReference type="ChEBI" id="CHEBI:16810"/>
        <dbReference type="ChEBI" id="CHEBI:17865"/>
        <dbReference type="ChEBI" id="CHEBI:29985"/>
        <dbReference type="ChEBI" id="CHEBI:57427"/>
        <dbReference type="EC" id="2.6.1.42"/>
    </reaction>
</comment>
<dbReference type="InterPro" id="IPR018300">
    <property type="entry name" value="Aminotrans_IV_CS"/>
</dbReference>
<comment type="cofactor">
    <cofactor evidence="1 16">
        <name>pyridoxal 5'-phosphate</name>
        <dbReference type="ChEBI" id="CHEBI:597326"/>
    </cofactor>
</comment>